<dbReference type="InterPro" id="IPR013783">
    <property type="entry name" value="Ig-like_fold"/>
</dbReference>
<dbReference type="InterPro" id="IPR026891">
    <property type="entry name" value="Fn3-like"/>
</dbReference>
<dbReference type="Gene3D" id="3.20.20.300">
    <property type="entry name" value="Glycoside hydrolase, family 3, N-terminal domain"/>
    <property type="match status" value="1"/>
</dbReference>
<dbReference type="Pfam" id="PF01915">
    <property type="entry name" value="Glyco_hydro_3_C"/>
    <property type="match status" value="1"/>
</dbReference>
<dbReference type="InterPro" id="IPR036962">
    <property type="entry name" value="Glyco_hydro_3_N_sf"/>
</dbReference>
<dbReference type="FunFam" id="2.60.40.10:FF:000495">
    <property type="entry name" value="Periplasmic beta-glucosidase"/>
    <property type="match status" value="1"/>
</dbReference>
<dbReference type="EMBL" id="JANUTS010000001">
    <property type="protein sequence ID" value="MCS2792682.1"/>
    <property type="molecule type" value="Genomic_DNA"/>
</dbReference>
<dbReference type="InterPro" id="IPR002772">
    <property type="entry name" value="Glyco_hydro_3_C"/>
</dbReference>
<dbReference type="FunFam" id="3.40.50.1700:FF:000016">
    <property type="entry name" value="Periplasmic beta-glucosidase, xylosidase/arabinosidase"/>
    <property type="match status" value="1"/>
</dbReference>
<comment type="similarity">
    <text evidence="1 3">Belongs to the glycosyl hydrolase 3 family.</text>
</comment>
<dbReference type="PANTHER" id="PTHR30620:SF123">
    <property type="entry name" value="BETA-XYLOSIDASE"/>
    <property type="match status" value="1"/>
</dbReference>
<dbReference type="PRINTS" id="PR00133">
    <property type="entry name" value="GLHYDRLASE3"/>
</dbReference>
<dbReference type="RefSeq" id="WP_029425454.1">
    <property type="nucleotide sequence ID" value="NZ_JABFIA010000030.1"/>
</dbReference>
<dbReference type="Pfam" id="PF14310">
    <property type="entry name" value="Fn3-like"/>
    <property type="match status" value="1"/>
</dbReference>
<dbReference type="InterPro" id="IPR019800">
    <property type="entry name" value="Glyco_hydro_3_AS"/>
</dbReference>
<dbReference type="InterPro" id="IPR017853">
    <property type="entry name" value="GH"/>
</dbReference>
<dbReference type="Pfam" id="PF00933">
    <property type="entry name" value="Glyco_hydro_3"/>
    <property type="match status" value="1"/>
</dbReference>
<evidence type="ECO:0000256" key="3">
    <source>
        <dbReference type="RuleBase" id="RU361161"/>
    </source>
</evidence>
<dbReference type="AlphaFoldDB" id="A0AAW5NX07"/>
<dbReference type="GO" id="GO:0009251">
    <property type="term" value="P:glucan catabolic process"/>
    <property type="evidence" value="ECO:0007669"/>
    <property type="project" value="TreeGrafter"/>
</dbReference>
<dbReference type="SUPFAM" id="SSF51445">
    <property type="entry name" value="(Trans)glycosidases"/>
    <property type="match status" value="1"/>
</dbReference>
<comment type="caution">
    <text evidence="5">The sequence shown here is derived from an EMBL/GenBank/DDBJ whole genome shotgun (WGS) entry which is preliminary data.</text>
</comment>
<evidence type="ECO:0000313" key="5">
    <source>
        <dbReference type="EMBL" id="MCS2792682.1"/>
    </source>
</evidence>
<dbReference type="PANTHER" id="PTHR30620">
    <property type="entry name" value="PERIPLASMIC BETA-GLUCOSIDASE-RELATED"/>
    <property type="match status" value="1"/>
</dbReference>
<protein>
    <submittedName>
        <fullName evidence="5">Glycoside hydrolase family 3 C-terminal domain-containing protein</fullName>
    </submittedName>
</protein>
<feature type="domain" description="Fibronectin type III-like" evidence="4">
    <location>
        <begin position="699"/>
        <end position="768"/>
    </location>
</feature>
<dbReference type="Proteomes" id="UP001204548">
    <property type="component" value="Unassembled WGS sequence"/>
</dbReference>
<dbReference type="InterPro" id="IPR051915">
    <property type="entry name" value="Cellulose_Degrad_GH3"/>
</dbReference>
<dbReference type="Gene3D" id="2.60.40.10">
    <property type="entry name" value="Immunoglobulins"/>
    <property type="match status" value="1"/>
</dbReference>
<dbReference type="SMART" id="SM01217">
    <property type="entry name" value="Fn3_like"/>
    <property type="match status" value="1"/>
</dbReference>
<dbReference type="Gene3D" id="3.40.50.1700">
    <property type="entry name" value="Glycoside hydrolase family 3 C-terminal domain"/>
    <property type="match status" value="1"/>
</dbReference>
<evidence type="ECO:0000256" key="1">
    <source>
        <dbReference type="ARBA" id="ARBA00005336"/>
    </source>
</evidence>
<keyword evidence="2 3" id="KW-0378">Hydrolase</keyword>
<evidence type="ECO:0000256" key="2">
    <source>
        <dbReference type="ARBA" id="ARBA00022801"/>
    </source>
</evidence>
<evidence type="ECO:0000313" key="6">
    <source>
        <dbReference type="Proteomes" id="UP001204548"/>
    </source>
</evidence>
<dbReference type="PROSITE" id="PS00775">
    <property type="entry name" value="GLYCOSYL_HYDROL_F3"/>
    <property type="match status" value="1"/>
</dbReference>
<keyword evidence="3" id="KW-0326">Glycosidase</keyword>
<reference evidence="5" key="1">
    <citation type="submission" date="2022-08" db="EMBL/GenBank/DDBJ databases">
        <title>Genome Sequencing of Bacteroides fragilis Group Isolates with Nanopore Technology.</title>
        <authorList>
            <person name="Tisza M.J."/>
            <person name="Smith D."/>
            <person name="Dekker J.P."/>
        </authorList>
    </citation>
    <scope>NUCLEOTIDE SEQUENCE</scope>
    <source>
        <strain evidence="5">BFG-351</strain>
    </source>
</reference>
<evidence type="ECO:0000259" key="4">
    <source>
        <dbReference type="SMART" id="SM01217"/>
    </source>
</evidence>
<dbReference type="SUPFAM" id="SSF52279">
    <property type="entry name" value="Beta-D-glucan exohydrolase, C-terminal domain"/>
    <property type="match status" value="1"/>
</dbReference>
<organism evidence="5 6">
    <name type="scientific">Bacteroides faecis</name>
    <dbReference type="NCBI Taxonomy" id="674529"/>
    <lineage>
        <taxon>Bacteria</taxon>
        <taxon>Pseudomonadati</taxon>
        <taxon>Bacteroidota</taxon>
        <taxon>Bacteroidia</taxon>
        <taxon>Bacteroidales</taxon>
        <taxon>Bacteroidaceae</taxon>
        <taxon>Bacteroides</taxon>
    </lineage>
</organism>
<name>A0AAW5NX07_9BACE</name>
<dbReference type="InterPro" id="IPR001764">
    <property type="entry name" value="Glyco_hydro_3_N"/>
</dbReference>
<accession>A0AAW5NX07</accession>
<proteinExistence type="inferred from homology"/>
<dbReference type="GO" id="GO:0008422">
    <property type="term" value="F:beta-glucosidase activity"/>
    <property type="evidence" value="ECO:0007669"/>
    <property type="project" value="UniProtKB-ARBA"/>
</dbReference>
<dbReference type="InterPro" id="IPR036881">
    <property type="entry name" value="Glyco_hydro_3_C_sf"/>
</dbReference>
<sequence length="789" mass="87053">MTQRLSILIIGLIMNIGAFAQSSLPLYKNPLLSVDERVKDLLSRMTLEEKVGQLLSPLGWEMYEIKDDEVYPSEKFKKLIKEKNAGMLWATYRADPWTRKTLENGLRPELAAKAGNALQKYAIENTRLGIPVFLAEEAPHGHMAIGTTVFPTGIGMSATWSPTLIEEVGKAIAKEIRSQGAHISYGPVLDLSRDPRWSRVEETFGEDPVLSGRLGAAMVTGLGSGDLSREHATIATLKHFLAYAVPEGGQNGNYASVGARDLHENFLPPFREAIEAGALSVMTSYNSIDGIPCTANHYLLTQLLRNEWKFRGFVVSDLYSIEGIHESHFVASTMEEAAVQALSAGVDIDLGGDAFMNLLQAVRSGKLDETQINAAVDRILRMKFEMGLFEHPYVNPKTTTKMVRNKEHVKLARKVAQSSVVLLENKNSILPLSKKIKRVAVVGPNADNRYNMLGDYTAPQEDKDIRTVLDGVISKLSPSRVEYVRGCAIRDTTVNEIAEAVEAAHRSEVIIAVVGGSSARDFKTSYQETGAAIADEKSISDMECGEGFDRATLTLLGKQQDLLNALKTTGKPLIVVYIEGRPLDKVWASECADALLTASYPGQAGGDAIADVLFGDYNPAGRLPVSVPRSVGQIPVYYNKKAPRNHDYVEMAASPLYGFGYGLSYTTFEYSDLQITQKSPCHFEVSFKVKNTGNYDGEEVAQLYLKDEYASVVQPLKQLKHFERFFLRKGEEKEILFTLTEKDLSIIDRSMKRVVETGDFRIMIGASSDDIRLTTHISVKSVSGSKNLR</sequence>
<gene>
    <name evidence="5" type="ORF">NXW97_11805</name>
</gene>